<proteinExistence type="predicted"/>
<evidence type="ECO:0000256" key="2">
    <source>
        <dbReference type="ARBA" id="ARBA00022741"/>
    </source>
</evidence>
<evidence type="ECO:0000256" key="3">
    <source>
        <dbReference type="ARBA" id="ARBA00022840"/>
    </source>
</evidence>
<keyword evidence="2" id="KW-0547">Nucleotide-binding</keyword>
<dbReference type="RefSeq" id="WP_192757654.1">
    <property type="nucleotide sequence ID" value="NZ_JADBDZ010000001.1"/>
</dbReference>
<evidence type="ECO:0000313" key="4">
    <source>
        <dbReference type="EMBL" id="MBE1530673.1"/>
    </source>
</evidence>
<dbReference type="EMBL" id="JADBDZ010000001">
    <property type="protein sequence ID" value="MBE1530673.1"/>
    <property type="molecule type" value="Genomic_DNA"/>
</dbReference>
<evidence type="ECO:0000313" key="5">
    <source>
        <dbReference type="Proteomes" id="UP000627838"/>
    </source>
</evidence>
<accession>A0ABR9JJR2</accession>
<dbReference type="InterPro" id="IPR029062">
    <property type="entry name" value="Class_I_gatase-like"/>
</dbReference>
<dbReference type="InterPro" id="IPR009080">
    <property type="entry name" value="tRNAsynth_Ia_anticodon-bd"/>
</dbReference>
<keyword evidence="1" id="KW-0436">Ligase</keyword>
<keyword evidence="5" id="KW-1185">Reference proteome</keyword>
<protein>
    <recommendedName>
        <fullName evidence="6">Cysteinyl-tRNA synthetase</fullName>
    </recommendedName>
</protein>
<evidence type="ECO:0000256" key="1">
    <source>
        <dbReference type="ARBA" id="ARBA00022598"/>
    </source>
</evidence>
<sequence length="432" mass="44954">MDGTARGDGPRGPLIVLMGSGETTPTMAGVHRDVVARTRPARAVVLDTPYGFQENAAEISARARDYFARSVGLDVDVPSGLRGPVREWDGGADAGDPDSGLAAVRAADWVFAGPGSPTYALACWRGGPVGGALDDHARTGRAALVFASAAACALGAWAIPVYEIYKAGAAPHWAPGLDVLGRLGLRVAMIPHYDNAEGGTHDTRYCYLGERRLRILERELPDDAAVLGLDEHTAAVVDAGRDRVDVRGRGALTVRRNGTSTTVPAGGTITLAGLRALVRGEAAPAARPAPSPAPDAEPETVTLRETVTGCEARFADALARADADALVRAVLETEGAVARWAGDTEEDEGGTEWARDVLRSLIVRLGRAAGDGLRDPREALAPAVDALVAVRAGLRRAGEYGAADAIRDALTAVGLELHDTPGGTRWEPAPTS</sequence>
<dbReference type="SUPFAM" id="SSF47323">
    <property type="entry name" value="Anticodon-binding domain of a subclass of class I aminoacyl-tRNA synthetases"/>
    <property type="match status" value="1"/>
</dbReference>
<keyword evidence="3" id="KW-0067">ATP-binding</keyword>
<comment type="caution">
    <text evidence="4">The sequence shown here is derived from an EMBL/GenBank/DDBJ whole genome shotgun (WGS) entry which is preliminary data.</text>
</comment>
<dbReference type="Proteomes" id="UP000627838">
    <property type="component" value="Unassembled WGS sequence"/>
</dbReference>
<name>A0ABR9JJR2_9ACTN</name>
<gene>
    <name evidence="4" type="ORF">H4W34_000506</name>
</gene>
<organism evidence="4 5">
    <name type="scientific">Actinomadura algeriensis</name>
    <dbReference type="NCBI Taxonomy" id="1679523"/>
    <lineage>
        <taxon>Bacteria</taxon>
        <taxon>Bacillati</taxon>
        <taxon>Actinomycetota</taxon>
        <taxon>Actinomycetes</taxon>
        <taxon>Streptosporangiales</taxon>
        <taxon>Thermomonosporaceae</taxon>
        <taxon>Actinomadura</taxon>
    </lineage>
</organism>
<evidence type="ECO:0008006" key="6">
    <source>
        <dbReference type="Google" id="ProtNLM"/>
    </source>
</evidence>
<dbReference type="Gene3D" id="3.40.50.880">
    <property type="match status" value="1"/>
</dbReference>
<reference evidence="4 5" key="1">
    <citation type="submission" date="2020-10" db="EMBL/GenBank/DDBJ databases">
        <title>Sequencing the genomes of 1000 actinobacteria strains.</title>
        <authorList>
            <person name="Klenk H.-P."/>
        </authorList>
    </citation>
    <scope>NUCLEOTIDE SEQUENCE [LARGE SCALE GENOMIC DNA]</scope>
    <source>
        <strain evidence="4 5">DSM 46744</strain>
    </source>
</reference>
<dbReference type="Gene3D" id="1.20.120.1910">
    <property type="entry name" value="Cysteine-tRNA ligase, C-terminal anti-codon recognition domain"/>
    <property type="match status" value="1"/>
</dbReference>